<keyword evidence="5" id="KW-0378">Hydrolase</keyword>
<dbReference type="EMBL" id="CP056775">
    <property type="protein sequence ID" value="QRR03548.1"/>
    <property type="molecule type" value="Genomic_DNA"/>
</dbReference>
<dbReference type="PANTHER" id="PTHR30627:SF6">
    <property type="entry name" value="BETA-LACTAMASE YBXI-RELATED"/>
    <property type="match status" value="1"/>
</dbReference>
<evidence type="ECO:0000256" key="6">
    <source>
        <dbReference type="ARBA" id="ARBA00023251"/>
    </source>
</evidence>
<keyword evidence="6" id="KW-0046">Antibiotic resistance</keyword>
<dbReference type="EC" id="3.5.2.6" evidence="3"/>
<evidence type="ECO:0000313" key="9">
    <source>
        <dbReference type="EMBL" id="QRR03548.1"/>
    </source>
</evidence>
<sequence length="267" mass="30707">MKCFVRILTILFLGLLSWNLPAQDLTTPFKSCKLAGSITIYDYKNRKWITSDEADSQRETQPASTFKIFNLLVALETGVIADENAVVKWPGNTDTTLYGYRPEIYKDITVKEAFEVSAGWAFVELAKQIDRKKYAHYMKLTKYGNGDLTEQGDDFWNFGAFGISPRNQVEFLIRVFEGKTPFSKRNVDILKKVMINEQPTDYTLRAKTGWTRVNGNDIGWWVGYVQRKDNTYFFATRVTKKRSTPNPEFGNCRKTITKDVLRQLGAI</sequence>
<accession>A0ABX7ICJ9</accession>
<evidence type="ECO:0000256" key="3">
    <source>
        <dbReference type="ARBA" id="ARBA00012865"/>
    </source>
</evidence>
<feature type="domain" description="Penicillin-binding protein transpeptidase" evidence="8">
    <location>
        <begin position="54"/>
        <end position="260"/>
    </location>
</feature>
<evidence type="ECO:0000313" key="10">
    <source>
        <dbReference type="Proteomes" id="UP000612680"/>
    </source>
</evidence>
<feature type="signal peptide" evidence="7">
    <location>
        <begin position="1"/>
        <end position="22"/>
    </location>
</feature>
<dbReference type="InterPro" id="IPR001460">
    <property type="entry name" value="PCN-bd_Tpept"/>
</dbReference>
<keyword evidence="4 7" id="KW-0732">Signal</keyword>
<keyword evidence="10" id="KW-1185">Reference proteome</keyword>
<protein>
    <recommendedName>
        <fullName evidence="3">beta-lactamase</fullName>
        <ecNumber evidence="3">3.5.2.6</ecNumber>
    </recommendedName>
</protein>
<proteinExistence type="inferred from homology"/>
<dbReference type="PANTHER" id="PTHR30627">
    <property type="entry name" value="PEPTIDOGLYCAN D,D-TRANSPEPTIDASE"/>
    <property type="match status" value="1"/>
</dbReference>
<evidence type="ECO:0000256" key="7">
    <source>
        <dbReference type="SAM" id="SignalP"/>
    </source>
</evidence>
<evidence type="ECO:0000256" key="4">
    <source>
        <dbReference type="ARBA" id="ARBA00022729"/>
    </source>
</evidence>
<evidence type="ECO:0000256" key="5">
    <source>
        <dbReference type="ARBA" id="ARBA00022801"/>
    </source>
</evidence>
<dbReference type="InterPro" id="IPR012338">
    <property type="entry name" value="Beta-lactam/transpept-like"/>
</dbReference>
<evidence type="ECO:0000259" key="8">
    <source>
        <dbReference type="Pfam" id="PF00905"/>
    </source>
</evidence>
<dbReference type="Proteomes" id="UP000612680">
    <property type="component" value="Chromosome"/>
</dbReference>
<evidence type="ECO:0000256" key="1">
    <source>
        <dbReference type="ARBA" id="ARBA00001526"/>
    </source>
</evidence>
<dbReference type="InterPro" id="IPR050515">
    <property type="entry name" value="Beta-lactam/transpept"/>
</dbReference>
<evidence type="ECO:0000256" key="2">
    <source>
        <dbReference type="ARBA" id="ARBA00007898"/>
    </source>
</evidence>
<feature type="chain" id="PRO_5047427431" description="beta-lactamase" evidence="7">
    <location>
        <begin position="23"/>
        <end position="267"/>
    </location>
</feature>
<organism evidence="9 10">
    <name type="scientific">Dyadobacter sandarakinus</name>
    <dbReference type="NCBI Taxonomy" id="2747268"/>
    <lineage>
        <taxon>Bacteria</taxon>
        <taxon>Pseudomonadati</taxon>
        <taxon>Bacteroidota</taxon>
        <taxon>Cytophagia</taxon>
        <taxon>Cytophagales</taxon>
        <taxon>Spirosomataceae</taxon>
        <taxon>Dyadobacter</taxon>
    </lineage>
</organism>
<dbReference type="RefSeq" id="WP_204659630.1">
    <property type="nucleotide sequence ID" value="NZ_CP056775.1"/>
</dbReference>
<dbReference type="SUPFAM" id="SSF56601">
    <property type="entry name" value="beta-lactamase/transpeptidase-like"/>
    <property type="match status" value="1"/>
</dbReference>
<dbReference type="Gene3D" id="3.40.710.10">
    <property type="entry name" value="DD-peptidase/beta-lactamase superfamily"/>
    <property type="match status" value="1"/>
</dbReference>
<name>A0ABX7ICJ9_9BACT</name>
<gene>
    <name evidence="9" type="ORF">HWI92_22850</name>
</gene>
<dbReference type="Pfam" id="PF00905">
    <property type="entry name" value="Transpeptidase"/>
    <property type="match status" value="1"/>
</dbReference>
<reference evidence="9 10" key="1">
    <citation type="submission" date="2020-06" db="EMBL/GenBank/DDBJ databases">
        <title>Dyadobacter sandarakinus sp. nov., isolated from the soil of the Arctic Yellow River Station.</title>
        <authorList>
            <person name="Zhang Y."/>
            <person name="Peng F."/>
        </authorList>
    </citation>
    <scope>NUCLEOTIDE SEQUENCE [LARGE SCALE GENOMIC DNA]</scope>
    <source>
        <strain evidence="9 10">Q3-56</strain>
    </source>
</reference>
<comment type="similarity">
    <text evidence="2">Belongs to the class-D beta-lactamase family.</text>
</comment>
<comment type="catalytic activity">
    <reaction evidence="1">
        <text>a beta-lactam + H2O = a substituted beta-amino acid</text>
        <dbReference type="Rhea" id="RHEA:20401"/>
        <dbReference type="ChEBI" id="CHEBI:15377"/>
        <dbReference type="ChEBI" id="CHEBI:35627"/>
        <dbReference type="ChEBI" id="CHEBI:140347"/>
        <dbReference type="EC" id="3.5.2.6"/>
    </reaction>
</comment>